<protein>
    <submittedName>
        <fullName evidence="2">Uncharacterized protein</fullName>
    </submittedName>
</protein>
<sequence length="291" mass="32939">MSFTPYEGTTGPRPIIPILVHVARKDRTERGESTIREDDTEDEEPGFSAEDPTFQYPTSYVRNTLFRVIPARPSSLRPSSSTREHAQRRVSEISPGVLSDGTFTVCHPHVDRYIDGLTRAYRKANGAPPNYWHVQSLSARRLGEVSRVNALLDIGTELDETECECVLALAALKLYTQPTHPAHLALWGRPMDQRTIDLVCKLLSPRPQVIDPPMYWMGERVMLWHLHQHQNWDFPRQSRTSESSGKKNACGKRKGTTKAVRDDVQPEIAPRDFSPREHAVVVRLAKAGMQP</sequence>
<organism evidence="2 3">
    <name type="scientific">Rhodonia placenta</name>
    <dbReference type="NCBI Taxonomy" id="104341"/>
    <lineage>
        <taxon>Eukaryota</taxon>
        <taxon>Fungi</taxon>
        <taxon>Dikarya</taxon>
        <taxon>Basidiomycota</taxon>
        <taxon>Agaricomycotina</taxon>
        <taxon>Agaricomycetes</taxon>
        <taxon>Polyporales</taxon>
        <taxon>Adustoporiaceae</taxon>
        <taxon>Rhodonia</taxon>
    </lineage>
</organism>
<feature type="region of interest" description="Disordered" evidence="1">
    <location>
        <begin position="234"/>
        <end position="272"/>
    </location>
</feature>
<feature type="region of interest" description="Disordered" evidence="1">
    <location>
        <begin position="24"/>
        <end position="54"/>
    </location>
</feature>
<feature type="compositionally biased region" description="Basic and acidic residues" evidence="1">
    <location>
        <begin position="24"/>
        <end position="37"/>
    </location>
</feature>
<feature type="compositionally biased region" description="Basic and acidic residues" evidence="1">
    <location>
        <begin position="259"/>
        <end position="272"/>
    </location>
</feature>
<evidence type="ECO:0000256" key="1">
    <source>
        <dbReference type="SAM" id="MobiDB-lite"/>
    </source>
</evidence>
<dbReference type="EMBL" id="JADOXO010000022">
    <property type="protein sequence ID" value="KAF9819175.1"/>
    <property type="molecule type" value="Genomic_DNA"/>
</dbReference>
<gene>
    <name evidence="2" type="ORF">IEO21_02346</name>
</gene>
<dbReference type="Proteomes" id="UP000639403">
    <property type="component" value="Unassembled WGS sequence"/>
</dbReference>
<dbReference type="AlphaFoldDB" id="A0A8H7U4L8"/>
<accession>A0A8H7U4L8</accession>
<reference evidence="2" key="2">
    <citation type="journal article" name="Front. Microbiol.">
        <title>Degradative Capacity of Two Strains of Rhodonia placenta: From Phenotype to Genotype.</title>
        <authorList>
            <person name="Kolle M."/>
            <person name="Horta M.A.C."/>
            <person name="Nowrousian M."/>
            <person name="Ohm R.A."/>
            <person name="Benz J.P."/>
            <person name="Pilgard A."/>
        </authorList>
    </citation>
    <scope>NUCLEOTIDE SEQUENCE</scope>
    <source>
        <strain evidence="2">FPRL280</strain>
    </source>
</reference>
<proteinExistence type="predicted"/>
<evidence type="ECO:0000313" key="2">
    <source>
        <dbReference type="EMBL" id="KAF9819175.1"/>
    </source>
</evidence>
<reference evidence="2" key="1">
    <citation type="submission" date="2020-11" db="EMBL/GenBank/DDBJ databases">
        <authorList>
            <person name="Koelle M."/>
            <person name="Horta M.A.C."/>
            <person name="Nowrousian M."/>
            <person name="Ohm R.A."/>
            <person name="Benz P."/>
            <person name="Pilgard A."/>
        </authorList>
    </citation>
    <scope>NUCLEOTIDE SEQUENCE</scope>
    <source>
        <strain evidence="2">FPRL280</strain>
    </source>
</reference>
<evidence type="ECO:0000313" key="3">
    <source>
        <dbReference type="Proteomes" id="UP000639403"/>
    </source>
</evidence>
<name>A0A8H7U4L8_9APHY</name>
<comment type="caution">
    <text evidence="2">The sequence shown here is derived from an EMBL/GenBank/DDBJ whole genome shotgun (WGS) entry which is preliminary data.</text>
</comment>